<dbReference type="GO" id="GO:0005794">
    <property type="term" value="C:Golgi apparatus"/>
    <property type="evidence" value="ECO:0007669"/>
    <property type="project" value="InterPro"/>
</dbReference>
<dbReference type="InterPro" id="IPR038879">
    <property type="entry name" value="GOPC"/>
</dbReference>
<evidence type="ECO:0000313" key="3">
    <source>
        <dbReference type="EMBL" id="GFR72238.1"/>
    </source>
</evidence>
<feature type="domain" description="PDZ" evidence="2">
    <location>
        <begin position="23"/>
        <end position="89"/>
    </location>
</feature>
<feature type="region of interest" description="Disordered" evidence="1">
    <location>
        <begin position="120"/>
        <end position="243"/>
    </location>
</feature>
<dbReference type="SMART" id="SM00228">
    <property type="entry name" value="PDZ"/>
    <property type="match status" value="1"/>
</dbReference>
<feature type="region of interest" description="Disordered" evidence="1">
    <location>
        <begin position="1"/>
        <end position="22"/>
    </location>
</feature>
<dbReference type="GO" id="GO:0044325">
    <property type="term" value="F:transmembrane transporter binding"/>
    <property type="evidence" value="ECO:0007669"/>
    <property type="project" value="TreeGrafter"/>
</dbReference>
<dbReference type="SUPFAM" id="SSF50156">
    <property type="entry name" value="PDZ domain-like"/>
    <property type="match status" value="1"/>
</dbReference>
<dbReference type="InterPro" id="IPR001478">
    <property type="entry name" value="PDZ"/>
</dbReference>
<accession>A0AAV4FG25</accession>
<keyword evidence="4" id="KW-1185">Reference proteome</keyword>
<dbReference type="EMBL" id="BMAT01000733">
    <property type="protein sequence ID" value="GFR72238.1"/>
    <property type="molecule type" value="Genomic_DNA"/>
</dbReference>
<dbReference type="GO" id="GO:0030140">
    <property type="term" value="C:trans-Golgi network transport vesicle"/>
    <property type="evidence" value="ECO:0007669"/>
    <property type="project" value="TreeGrafter"/>
</dbReference>
<dbReference type="AlphaFoldDB" id="A0AAV4FG25"/>
<dbReference type="PANTHER" id="PTHR16528:SF2">
    <property type="entry name" value="GOLGI-ASSOCIATED PDZ AND COILED-COIL MOTIF-CONTAINING PROTEIN"/>
    <property type="match status" value="1"/>
</dbReference>
<dbReference type="GO" id="GO:2000009">
    <property type="term" value="P:negative regulation of protein localization to cell surface"/>
    <property type="evidence" value="ECO:0007669"/>
    <property type="project" value="TreeGrafter"/>
</dbReference>
<feature type="compositionally biased region" description="Low complexity" evidence="1">
    <location>
        <begin position="166"/>
        <end position="178"/>
    </location>
</feature>
<reference evidence="3 4" key="1">
    <citation type="journal article" date="2021" name="Elife">
        <title>Chloroplast acquisition without the gene transfer in kleptoplastic sea slugs, Plakobranchus ocellatus.</title>
        <authorList>
            <person name="Maeda T."/>
            <person name="Takahashi S."/>
            <person name="Yoshida T."/>
            <person name="Shimamura S."/>
            <person name="Takaki Y."/>
            <person name="Nagai Y."/>
            <person name="Toyoda A."/>
            <person name="Suzuki Y."/>
            <person name="Arimoto A."/>
            <person name="Ishii H."/>
            <person name="Satoh N."/>
            <person name="Nishiyama T."/>
            <person name="Hasebe M."/>
            <person name="Maruyama T."/>
            <person name="Minagawa J."/>
            <person name="Obokata J."/>
            <person name="Shigenobu S."/>
        </authorList>
    </citation>
    <scope>NUCLEOTIDE SEQUENCE [LARGE SCALE GENOMIC DNA]</scope>
</reference>
<evidence type="ECO:0000259" key="2">
    <source>
        <dbReference type="PROSITE" id="PS50106"/>
    </source>
</evidence>
<dbReference type="GO" id="GO:0016020">
    <property type="term" value="C:membrane"/>
    <property type="evidence" value="ECO:0007669"/>
    <property type="project" value="TreeGrafter"/>
</dbReference>
<dbReference type="Pfam" id="PF00595">
    <property type="entry name" value="PDZ"/>
    <property type="match status" value="1"/>
</dbReference>
<proteinExistence type="predicted"/>
<dbReference type="InterPro" id="IPR036034">
    <property type="entry name" value="PDZ_sf"/>
</dbReference>
<gene>
    <name evidence="3" type="ORF">ElyMa_000373900</name>
</gene>
<evidence type="ECO:0000256" key="1">
    <source>
        <dbReference type="SAM" id="MobiDB-lite"/>
    </source>
</evidence>
<evidence type="ECO:0000313" key="4">
    <source>
        <dbReference type="Proteomes" id="UP000762676"/>
    </source>
</evidence>
<dbReference type="Proteomes" id="UP000762676">
    <property type="component" value="Unassembled WGS sequence"/>
</dbReference>
<sequence length="243" mass="25687">MLAEHSNLKTIDPMNNDNSVPPGGKEHGVPILISEIHEGQPAERCGQLYVGDAILSVNGIDLRNAKHGEAVTILSQQQGEISLNVMFVAPDEESDDDNNEFEDEYGFRYRIFDEDVMGHGIQNDLTPHANGPPSPSASSNASTRPLVGDIQQDRTGNHSNGPVPPSSDETTPESPRSPDMANSLHQRQAAILHPAVSDVSSSSGQASSTGAAEQEQQQASAPQAGGSNQVRQPVGVSPASAKK</sequence>
<protein>
    <submittedName>
        <fullName evidence="3">Golgi-associated PDZ and coiled-coil motif-containing protein-like</fullName>
    </submittedName>
</protein>
<dbReference type="PROSITE" id="PS50106">
    <property type="entry name" value="PDZ"/>
    <property type="match status" value="1"/>
</dbReference>
<comment type="caution">
    <text evidence="3">The sequence shown here is derived from an EMBL/GenBank/DDBJ whole genome shotgun (WGS) entry which is preliminary data.</text>
</comment>
<dbReference type="PANTHER" id="PTHR16528">
    <property type="entry name" value="GOLGI-ASSOCIATED PDZ AND COILED-COIL MOTIF-CONTAINING"/>
    <property type="match status" value="1"/>
</dbReference>
<organism evidence="3 4">
    <name type="scientific">Elysia marginata</name>
    <dbReference type="NCBI Taxonomy" id="1093978"/>
    <lineage>
        <taxon>Eukaryota</taxon>
        <taxon>Metazoa</taxon>
        <taxon>Spiralia</taxon>
        <taxon>Lophotrochozoa</taxon>
        <taxon>Mollusca</taxon>
        <taxon>Gastropoda</taxon>
        <taxon>Heterobranchia</taxon>
        <taxon>Euthyneura</taxon>
        <taxon>Panpulmonata</taxon>
        <taxon>Sacoglossa</taxon>
        <taxon>Placobranchoidea</taxon>
        <taxon>Plakobranchidae</taxon>
        <taxon>Elysia</taxon>
    </lineage>
</organism>
<feature type="compositionally biased region" description="Low complexity" evidence="1">
    <location>
        <begin position="195"/>
        <end position="227"/>
    </location>
</feature>
<dbReference type="Gene3D" id="2.30.42.10">
    <property type="match status" value="1"/>
</dbReference>
<name>A0AAV4FG25_9GAST</name>